<feature type="region of interest" description="Disordered" evidence="11">
    <location>
        <begin position="350"/>
        <end position="383"/>
    </location>
</feature>
<dbReference type="EMBL" id="KI440842">
    <property type="protein sequence ID" value="ERT02367.1"/>
    <property type="molecule type" value="Genomic_DNA"/>
</dbReference>
<dbReference type="GO" id="GO:0048278">
    <property type="term" value="P:vesicle docking"/>
    <property type="evidence" value="ECO:0007669"/>
    <property type="project" value="TreeGrafter"/>
</dbReference>
<reference evidence="15" key="1">
    <citation type="journal article" date="2014" name="Genome Announc.">
        <title>Genome sequence of the pathogenic fungus Sporothrix schenckii (ATCC 58251).</title>
        <authorList>
            <person name="Cuomo C.A."/>
            <person name="Rodriguez-Del Valle N."/>
            <person name="Perez-Sanchez L."/>
            <person name="Abouelleil A."/>
            <person name="Goldberg J."/>
            <person name="Young S."/>
            <person name="Zeng Q."/>
            <person name="Birren B.W."/>
        </authorList>
    </citation>
    <scope>NUCLEOTIDE SEQUENCE [LARGE SCALE GENOMIC DNA]</scope>
    <source>
        <strain evidence="15">ATCC 58251 / de Perez 2211183</strain>
    </source>
</reference>
<dbReference type="InterPro" id="IPR006012">
    <property type="entry name" value="Syntaxin/epimorphin_CS"/>
</dbReference>
<dbReference type="PROSITE" id="PS50192">
    <property type="entry name" value="T_SNARE"/>
    <property type="match status" value="1"/>
</dbReference>
<dbReference type="Gene3D" id="1.20.58.70">
    <property type="match status" value="1"/>
</dbReference>
<keyword evidence="6 12" id="KW-1133">Transmembrane helix</keyword>
<feature type="transmembrane region" description="Helical" evidence="12">
    <location>
        <begin position="328"/>
        <end position="345"/>
    </location>
</feature>
<evidence type="ECO:0000259" key="13">
    <source>
        <dbReference type="PROSITE" id="PS50192"/>
    </source>
</evidence>
<dbReference type="OrthoDB" id="10251371at2759"/>
<dbReference type="Pfam" id="PF05739">
    <property type="entry name" value="SNARE"/>
    <property type="match status" value="1"/>
</dbReference>
<keyword evidence="7" id="KW-0333">Golgi apparatus</keyword>
<dbReference type="CDD" id="cd15845">
    <property type="entry name" value="SNARE_syntaxin16"/>
    <property type="match status" value="1"/>
</dbReference>
<evidence type="ECO:0000256" key="2">
    <source>
        <dbReference type="ARBA" id="ARBA00009063"/>
    </source>
</evidence>
<comment type="similarity">
    <text evidence="2">Belongs to the syntaxin family.</text>
</comment>
<evidence type="ECO:0000313" key="15">
    <source>
        <dbReference type="Proteomes" id="UP000018087"/>
    </source>
</evidence>
<evidence type="ECO:0000256" key="6">
    <source>
        <dbReference type="ARBA" id="ARBA00022989"/>
    </source>
</evidence>
<dbReference type="GO" id="GO:0006906">
    <property type="term" value="P:vesicle fusion"/>
    <property type="evidence" value="ECO:0007669"/>
    <property type="project" value="TreeGrafter"/>
</dbReference>
<evidence type="ECO:0000256" key="3">
    <source>
        <dbReference type="ARBA" id="ARBA00022448"/>
    </source>
</evidence>
<proteinExistence type="inferred from homology"/>
<evidence type="ECO:0000256" key="9">
    <source>
        <dbReference type="ARBA" id="ARBA00023136"/>
    </source>
</evidence>
<evidence type="ECO:0000256" key="8">
    <source>
        <dbReference type="ARBA" id="ARBA00023054"/>
    </source>
</evidence>
<feature type="compositionally biased region" description="Gly residues" evidence="11">
    <location>
        <begin position="352"/>
        <end position="369"/>
    </location>
</feature>
<name>U7Q592_SPOS1</name>
<evidence type="ECO:0000256" key="5">
    <source>
        <dbReference type="ARBA" id="ARBA00022927"/>
    </source>
</evidence>
<organism evidence="14 15">
    <name type="scientific">Sporothrix schenckii (strain ATCC 58251 / de Perez 2211183)</name>
    <name type="common">Rose-picker's disease fungus</name>
    <dbReference type="NCBI Taxonomy" id="1391915"/>
    <lineage>
        <taxon>Eukaryota</taxon>
        <taxon>Fungi</taxon>
        <taxon>Dikarya</taxon>
        <taxon>Ascomycota</taxon>
        <taxon>Pezizomycotina</taxon>
        <taxon>Sordariomycetes</taxon>
        <taxon>Sordariomycetidae</taxon>
        <taxon>Ophiostomatales</taxon>
        <taxon>Ophiostomataceae</taxon>
        <taxon>Sporothrix</taxon>
    </lineage>
</organism>
<dbReference type="InterPro" id="IPR000727">
    <property type="entry name" value="T_SNARE_dom"/>
</dbReference>
<evidence type="ECO:0000313" key="14">
    <source>
        <dbReference type="EMBL" id="ERT02367.1"/>
    </source>
</evidence>
<dbReference type="SMART" id="SM00397">
    <property type="entry name" value="t_SNARE"/>
    <property type="match status" value="1"/>
</dbReference>
<dbReference type="PANTHER" id="PTHR19957">
    <property type="entry name" value="SYNTAXIN"/>
    <property type="match status" value="1"/>
</dbReference>
<dbReference type="SUPFAM" id="SSF47661">
    <property type="entry name" value="t-snare proteins"/>
    <property type="match status" value="1"/>
</dbReference>
<keyword evidence="5" id="KW-0653">Protein transport</keyword>
<sequence length="383" mass="41574">MWRDRTNLYISYRQSYAHHPATRTPKYYGGLATSSSAAAGGDDDRRGLLSADPFYDQADDLGGSPGDAIIEMDVLPPRWADISDEVAEILGDVARQSQLLDRLHQKHVLPGFNEDEAAKRAEENEIERLTQTITRAFHDCHGCIQRVDQMVRESKSQGTLSRADETMAKNVQISLAARVQEASANFRKKQSAYLKKLKGFSGADRASTPVGGASTSGSNYAADPSLLESDADRSFSQWALQQSTTQQKQAQSNDAVIMQREREIEDIAQGIIDLSDLFRDLQNMVIDQGTMLDRIDYNVENMNTDVKAAEKELVVASGYQKKTTKRKIILLLILIVAGMIILLIIKPKRHGGGGGGGSGGGGEGRGGAGEAASPASPDVPPLL</sequence>
<dbReference type="FunFam" id="1.20.58.70:FF:000021">
    <property type="entry name" value="SNARE complex subunit (Tlg2)"/>
    <property type="match status" value="1"/>
</dbReference>
<evidence type="ECO:0000256" key="11">
    <source>
        <dbReference type="SAM" id="MobiDB-lite"/>
    </source>
</evidence>
<dbReference type="GO" id="GO:0000149">
    <property type="term" value="F:SNARE binding"/>
    <property type="evidence" value="ECO:0007669"/>
    <property type="project" value="TreeGrafter"/>
</dbReference>
<dbReference type="HOGENOM" id="CLU_038177_0_0_1"/>
<keyword evidence="4 12" id="KW-0812">Transmembrane</keyword>
<evidence type="ECO:0000256" key="7">
    <source>
        <dbReference type="ARBA" id="ARBA00023034"/>
    </source>
</evidence>
<evidence type="ECO:0000256" key="1">
    <source>
        <dbReference type="ARBA" id="ARBA00004409"/>
    </source>
</evidence>
<dbReference type="AlphaFoldDB" id="U7Q592"/>
<dbReference type="GO" id="GO:0005484">
    <property type="term" value="F:SNAP receptor activity"/>
    <property type="evidence" value="ECO:0007669"/>
    <property type="project" value="InterPro"/>
</dbReference>
<feature type="coiled-coil region" evidence="10">
    <location>
        <begin position="112"/>
        <end position="139"/>
    </location>
</feature>
<keyword evidence="8 10" id="KW-0175">Coiled coil</keyword>
<evidence type="ECO:0000256" key="10">
    <source>
        <dbReference type="SAM" id="Coils"/>
    </source>
</evidence>
<dbReference type="eggNOG" id="KOG0809">
    <property type="taxonomic scope" value="Eukaryota"/>
</dbReference>
<keyword evidence="15" id="KW-1185">Reference proteome</keyword>
<dbReference type="Proteomes" id="UP000018087">
    <property type="component" value="Unassembled WGS sequence"/>
</dbReference>
<keyword evidence="9 12" id="KW-0472">Membrane</keyword>
<dbReference type="InterPro" id="IPR045242">
    <property type="entry name" value="Syntaxin"/>
</dbReference>
<evidence type="ECO:0000256" key="4">
    <source>
        <dbReference type="ARBA" id="ARBA00022692"/>
    </source>
</evidence>
<evidence type="ECO:0000256" key="12">
    <source>
        <dbReference type="SAM" id="Phobius"/>
    </source>
</evidence>
<feature type="domain" description="T-SNARE coiled-coil homology" evidence="13">
    <location>
        <begin position="254"/>
        <end position="316"/>
    </location>
</feature>
<feature type="region of interest" description="Disordered" evidence="11">
    <location>
        <begin position="202"/>
        <end position="225"/>
    </location>
</feature>
<dbReference type="PANTHER" id="PTHR19957:SF83">
    <property type="entry name" value="SYNTAXIN-16"/>
    <property type="match status" value="1"/>
</dbReference>
<accession>U7Q592</accession>
<dbReference type="InterPro" id="IPR010989">
    <property type="entry name" value="SNARE"/>
</dbReference>
<dbReference type="GO" id="GO:0006886">
    <property type="term" value="P:intracellular protein transport"/>
    <property type="evidence" value="ECO:0007669"/>
    <property type="project" value="InterPro"/>
</dbReference>
<dbReference type="STRING" id="1391915.U7Q592"/>
<dbReference type="GO" id="GO:0031201">
    <property type="term" value="C:SNARE complex"/>
    <property type="evidence" value="ECO:0007669"/>
    <property type="project" value="TreeGrafter"/>
</dbReference>
<dbReference type="GO" id="GO:0000139">
    <property type="term" value="C:Golgi membrane"/>
    <property type="evidence" value="ECO:0007669"/>
    <property type="project" value="UniProtKB-SubCell"/>
</dbReference>
<protein>
    <recommendedName>
        <fullName evidence="13">t-SNARE coiled-coil homology domain-containing protein</fullName>
    </recommendedName>
</protein>
<keyword evidence="3" id="KW-0813">Transport</keyword>
<dbReference type="PROSITE" id="PS00914">
    <property type="entry name" value="SYNTAXIN"/>
    <property type="match status" value="1"/>
</dbReference>
<comment type="subcellular location">
    <subcellularLocation>
        <location evidence="1">Golgi apparatus membrane</location>
        <topology evidence="1">Single-pass type IV membrane protein</topology>
    </subcellularLocation>
</comment>
<gene>
    <name evidence="14" type="ORF">HMPREF1624_00665</name>
</gene>